<proteinExistence type="predicted"/>
<gene>
    <name evidence="1" type="ORF">CIPAW_01G115400</name>
</gene>
<keyword evidence="2" id="KW-1185">Reference proteome</keyword>
<accession>A0A8T1RLA9</accession>
<protein>
    <submittedName>
        <fullName evidence="1">Uncharacterized protein</fullName>
    </submittedName>
</protein>
<dbReference type="AlphaFoldDB" id="A0A8T1RLA9"/>
<organism evidence="1 2">
    <name type="scientific">Carya illinoinensis</name>
    <name type="common">Pecan</name>
    <dbReference type="NCBI Taxonomy" id="32201"/>
    <lineage>
        <taxon>Eukaryota</taxon>
        <taxon>Viridiplantae</taxon>
        <taxon>Streptophyta</taxon>
        <taxon>Embryophyta</taxon>
        <taxon>Tracheophyta</taxon>
        <taxon>Spermatophyta</taxon>
        <taxon>Magnoliopsida</taxon>
        <taxon>eudicotyledons</taxon>
        <taxon>Gunneridae</taxon>
        <taxon>Pentapetalae</taxon>
        <taxon>rosids</taxon>
        <taxon>fabids</taxon>
        <taxon>Fagales</taxon>
        <taxon>Juglandaceae</taxon>
        <taxon>Carya</taxon>
    </lineage>
</organism>
<evidence type="ECO:0000313" key="2">
    <source>
        <dbReference type="Proteomes" id="UP000811609"/>
    </source>
</evidence>
<reference evidence="1" key="1">
    <citation type="submission" date="2020-12" db="EMBL/GenBank/DDBJ databases">
        <title>WGS assembly of Carya illinoinensis cv. Pawnee.</title>
        <authorList>
            <person name="Platts A."/>
            <person name="Shu S."/>
            <person name="Wright S."/>
            <person name="Barry K."/>
            <person name="Edger P."/>
            <person name="Pires J.C."/>
            <person name="Schmutz J."/>
        </authorList>
    </citation>
    <scope>NUCLEOTIDE SEQUENCE</scope>
    <source>
        <tissue evidence="1">Leaf</tissue>
    </source>
</reference>
<dbReference type="Proteomes" id="UP000811609">
    <property type="component" value="Chromosome 1"/>
</dbReference>
<evidence type="ECO:0000313" key="1">
    <source>
        <dbReference type="EMBL" id="KAG6667648.1"/>
    </source>
</evidence>
<comment type="caution">
    <text evidence="1">The sequence shown here is derived from an EMBL/GenBank/DDBJ whole genome shotgun (WGS) entry which is preliminary data.</text>
</comment>
<sequence>MHIRCNLPLTTRNKERDSLGAICGDEWWLGTYVGPIIRQGGHTTCSKSEGKIRESP</sequence>
<dbReference type="EMBL" id="CM031809">
    <property type="protein sequence ID" value="KAG6667648.1"/>
    <property type="molecule type" value="Genomic_DNA"/>
</dbReference>
<name>A0A8T1RLA9_CARIL</name>